<evidence type="ECO:0000313" key="2">
    <source>
        <dbReference type="Proteomes" id="UP000289555"/>
    </source>
</evidence>
<evidence type="ECO:0000313" key="1">
    <source>
        <dbReference type="EMBL" id="BBI49328.1"/>
    </source>
</evidence>
<reference evidence="2" key="1">
    <citation type="journal article" date="2019" name="Microbiol. Resour. Announc.">
        <title>Complete Genome Sequence of Halomonas olivaria, a Moderately Halophilic Bacterium Isolated from Olive Processing Effluents, Obtained by Nanopore Sequencing.</title>
        <authorList>
            <person name="Nagata S."/>
            <person name="Ii K.M."/>
            <person name="Tsukimi T."/>
            <person name="Miura M.C."/>
            <person name="Galipon J."/>
            <person name="Arakawa K."/>
        </authorList>
    </citation>
    <scope>NUCLEOTIDE SEQUENCE [LARGE SCALE GENOMIC DNA]</scope>
    <source>
        <strain evidence="2">TYRC17</strain>
    </source>
</reference>
<gene>
    <name evidence="1" type="ORF">HORIV_17490</name>
</gene>
<proteinExistence type="predicted"/>
<accession>A0ABN5WQU3</accession>
<protein>
    <submittedName>
        <fullName evidence="1">Uncharacterized protein</fullName>
    </submittedName>
</protein>
<keyword evidence="2" id="KW-1185">Reference proteome</keyword>
<dbReference type="Proteomes" id="UP000289555">
    <property type="component" value="Chromosome"/>
</dbReference>
<organism evidence="1 2">
    <name type="scientific">Vreelandella olivaria</name>
    <dbReference type="NCBI Taxonomy" id="390919"/>
    <lineage>
        <taxon>Bacteria</taxon>
        <taxon>Pseudomonadati</taxon>
        <taxon>Pseudomonadota</taxon>
        <taxon>Gammaproteobacteria</taxon>
        <taxon>Oceanospirillales</taxon>
        <taxon>Halomonadaceae</taxon>
        <taxon>Vreelandella</taxon>
    </lineage>
</organism>
<dbReference type="EMBL" id="AP019416">
    <property type="protein sequence ID" value="BBI49328.1"/>
    <property type="molecule type" value="Genomic_DNA"/>
</dbReference>
<name>A0ABN5WQU3_9GAMM</name>
<sequence length="103" mass="11727">MMKLYSVDEATGVWVAQYQKWPTQPEAPVTPQLLDTLLHQDALTGPTETQESVDCFARALALVEQAKVLPLPASRHDDDVPIRWFWWPHEADQAIKTQAEMMP</sequence>